<keyword evidence="5" id="KW-0560">Oxidoreductase</keyword>
<evidence type="ECO:0000313" key="8">
    <source>
        <dbReference type="Proteomes" id="UP000323560"/>
    </source>
</evidence>
<dbReference type="PANTHER" id="PTHR30096">
    <property type="entry name" value="4,5-DOPA DIOXYGENASE EXTRADIOL-LIKE PROTEIN"/>
    <property type="match status" value="1"/>
</dbReference>
<dbReference type="InterPro" id="IPR004183">
    <property type="entry name" value="Xdiol_dOase_suB"/>
</dbReference>
<protein>
    <submittedName>
        <fullName evidence="7">Dioxygenase</fullName>
    </submittedName>
</protein>
<dbReference type="Proteomes" id="UP000323560">
    <property type="component" value="Chromosome"/>
</dbReference>
<dbReference type="KEGG" id="gti:FXF46_11040"/>
<dbReference type="GO" id="GO:0008198">
    <property type="term" value="F:ferrous iron binding"/>
    <property type="evidence" value="ECO:0007669"/>
    <property type="project" value="InterPro"/>
</dbReference>
<dbReference type="GO" id="GO:0008270">
    <property type="term" value="F:zinc ion binding"/>
    <property type="evidence" value="ECO:0007669"/>
    <property type="project" value="InterPro"/>
</dbReference>
<dbReference type="InterPro" id="IPR014436">
    <property type="entry name" value="Extradiol_dOase_DODA"/>
</dbReference>
<feature type="domain" description="Extradiol ring-cleavage dioxygenase class III enzyme subunit B" evidence="6">
    <location>
        <begin position="45"/>
        <end position="267"/>
    </location>
</feature>
<evidence type="ECO:0000256" key="1">
    <source>
        <dbReference type="ARBA" id="ARBA00001947"/>
    </source>
</evidence>
<name>A0AAP9JIF6_GLUTH</name>
<dbReference type="PANTHER" id="PTHR30096:SF0">
    <property type="entry name" value="4,5-DOPA DIOXYGENASE EXTRADIOL-LIKE PROTEIN"/>
    <property type="match status" value="1"/>
</dbReference>
<comment type="similarity">
    <text evidence="2">Belongs to the DODA-type extradiol aromatic ring-opening dioxygenase family.</text>
</comment>
<keyword evidence="4" id="KW-0862">Zinc</keyword>
<keyword evidence="3" id="KW-0479">Metal-binding</keyword>
<sequence length="288" mass="31823">MTICLSIDEGRQLLMTDISAKKVDGKRQPVIFMPHGGGPCFFMGWSPVWDRMEEHLRGIGSTLPRRPSAIVVMSGHWETDRPTVTSGETPLLIYDYYGFPEHTYALQYPAPGSRDLARQVRHLLEEAGIAGDEDDQRGFDHGVFIPFMLAFPEADIPVVELSLPHHASADQVMNIGRALEPLRDQNVLLVGAGMSYHNLRRFLRPDAEAAHHSIQFDNWLTQAVEAAPSQRASLLASWEDAPCAKACHPESDHLMPLMFVAGAAGTDPGSRDYSDTIMGKALSGFRFG</sequence>
<gene>
    <name evidence="7" type="ORF">FXF46_11040</name>
</gene>
<proteinExistence type="inferred from homology"/>
<dbReference type="CDD" id="cd07363">
    <property type="entry name" value="45_DOPA_Dioxygenase"/>
    <property type="match status" value="1"/>
</dbReference>
<evidence type="ECO:0000256" key="2">
    <source>
        <dbReference type="ARBA" id="ARBA00007581"/>
    </source>
</evidence>
<comment type="cofactor">
    <cofactor evidence="1">
        <name>Zn(2+)</name>
        <dbReference type="ChEBI" id="CHEBI:29105"/>
    </cofactor>
</comment>
<keyword evidence="7" id="KW-0223">Dioxygenase</keyword>
<dbReference type="EMBL" id="CP043043">
    <property type="protein sequence ID" value="QEH96781.1"/>
    <property type="molecule type" value="Genomic_DNA"/>
</dbReference>
<dbReference type="GO" id="GO:0016702">
    <property type="term" value="F:oxidoreductase activity, acting on single donors with incorporation of molecular oxygen, incorporation of two atoms of oxygen"/>
    <property type="evidence" value="ECO:0007669"/>
    <property type="project" value="UniProtKB-ARBA"/>
</dbReference>
<dbReference type="Pfam" id="PF02900">
    <property type="entry name" value="LigB"/>
    <property type="match status" value="1"/>
</dbReference>
<evidence type="ECO:0000259" key="6">
    <source>
        <dbReference type="Pfam" id="PF02900"/>
    </source>
</evidence>
<evidence type="ECO:0000313" key="7">
    <source>
        <dbReference type="EMBL" id="QEH96781.1"/>
    </source>
</evidence>
<evidence type="ECO:0000256" key="5">
    <source>
        <dbReference type="ARBA" id="ARBA00023002"/>
    </source>
</evidence>
<accession>A0AAP9JIF6</accession>
<evidence type="ECO:0000256" key="4">
    <source>
        <dbReference type="ARBA" id="ARBA00022833"/>
    </source>
</evidence>
<organism evidence="7 8">
    <name type="scientific">Gluconobacter thailandicus</name>
    <dbReference type="NCBI Taxonomy" id="257438"/>
    <lineage>
        <taxon>Bacteria</taxon>
        <taxon>Pseudomonadati</taxon>
        <taxon>Pseudomonadota</taxon>
        <taxon>Alphaproteobacteria</taxon>
        <taxon>Acetobacterales</taxon>
        <taxon>Acetobacteraceae</taxon>
        <taxon>Gluconobacter</taxon>
    </lineage>
</organism>
<dbReference type="SUPFAM" id="SSF53213">
    <property type="entry name" value="LigB-like"/>
    <property type="match status" value="1"/>
</dbReference>
<reference evidence="7 8" key="1">
    <citation type="submission" date="2019-08" db="EMBL/GenBank/DDBJ databases">
        <title>Gluconobacter frateurii HD924 genome.</title>
        <authorList>
            <person name="Liu Y."/>
            <person name="Zhang P."/>
        </authorList>
    </citation>
    <scope>NUCLEOTIDE SEQUENCE [LARGE SCALE GENOMIC DNA]</scope>
    <source>
        <strain evidence="7 8">HD924</strain>
    </source>
</reference>
<dbReference type="AlphaFoldDB" id="A0AAP9JIF6"/>
<evidence type="ECO:0000256" key="3">
    <source>
        <dbReference type="ARBA" id="ARBA00022723"/>
    </source>
</evidence>
<dbReference type="PIRSF" id="PIRSF006157">
    <property type="entry name" value="Doxgns_DODA"/>
    <property type="match status" value="1"/>
</dbReference>
<dbReference type="Gene3D" id="3.40.830.10">
    <property type="entry name" value="LigB-like"/>
    <property type="match status" value="1"/>
</dbReference>